<dbReference type="Proteomes" id="UP000092695">
    <property type="component" value="Chromosome"/>
</dbReference>
<dbReference type="Gene3D" id="3.20.20.150">
    <property type="entry name" value="Divalent-metal-dependent TIM barrel enzymes"/>
    <property type="match status" value="1"/>
</dbReference>
<dbReference type="InterPro" id="IPR036237">
    <property type="entry name" value="Xyl_isomerase-like_sf"/>
</dbReference>
<evidence type="ECO:0000313" key="2">
    <source>
        <dbReference type="Proteomes" id="UP000092695"/>
    </source>
</evidence>
<dbReference type="STRING" id="1548547.BA177_08015"/>
<dbReference type="KEGG" id="woc:BA177_08015"/>
<keyword evidence="2" id="KW-1185">Reference proteome</keyword>
<reference evidence="1 2" key="1">
    <citation type="submission" date="2016-06" db="EMBL/GenBank/DDBJ databases">
        <title>Complete genome sequence of a deep-branching marine Gamma Proteobacterium Woeseia oceani type strain XK5.</title>
        <authorList>
            <person name="Mu D."/>
            <person name="Du Z."/>
        </authorList>
    </citation>
    <scope>NUCLEOTIDE SEQUENCE [LARGE SCALE GENOMIC DNA]</scope>
    <source>
        <strain evidence="1 2">XK5</strain>
    </source>
</reference>
<organism evidence="1 2">
    <name type="scientific">Woeseia oceani</name>
    <dbReference type="NCBI Taxonomy" id="1548547"/>
    <lineage>
        <taxon>Bacteria</taxon>
        <taxon>Pseudomonadati</taxon>
        <taxon>Pseudomonadota</taxon>
        <taxon>Gammaproteobacteria</taxon>
        <taxon>Woeseiales</taxon>
        <taxon>Woeseiaceae</taxon>
        <taxon>Woeseia</taxon>
    </lineage>
</organism>
<dbReference type="OrthoDB" id="2555274at2"/>
<dbReference type="SUPFAM" id="SSF51658">
    <property type="entry name" value="Xylose isomerase-like"/>
    <property type="match status" value="1"/>
</dbReference>
<dbReference type="EMBL" id="CP016268">
    <property type="protein sequence ID" value="ANO51156.1"/>
    <property type="molecule type" value="Genomic_DNA"/>
</dbReference>
<proteinExistence type="predicted"/>
<dbReference type="RefSeq" id="WP_068615198.1">
    <property type="nucleotide sequence ID" value="NZ_CP016268.1"/>
</dbReference>
<name>A0A193LFC4_9GAMM</name>
<gene>
    <name evidence="1" type="ORF">BA177_08015</name>
</gene>
<accession>A0A193LFC4</accession>
<sequence length="277" mass="31961">MQTLDVFQSLWAMEQRHPRKPEPAAEENLARIGEAGYKGVCLDPSVAEIPETRALLPLLRKYDLQCMLNVFPHTVAELRPLLELADEMQAELVNIIGGVMPLAVEDAVPVAERWLRMSDDFSFPVLFETHRDSLLNDLFYTLQLIERVPEMRLCADLSHFVVNREMRLPLREEDRGYMSTILSRSDCFQGRIANREQVQIQTGFPQHQAWVQQFRDWWAEGMRHWRARNAADARLIFLCELGPPPYAMTDAAQNELSDRWEEAGIIRGWAEAAWAAK</sequence>
<protein>
    <submittedName>
        <fullName evidence="1">Xylose isomerase</fullName>
    </submittedName>
</protein>
<dbReference type="GO" id="GO:0016853">
    <property type="term" value="F:isomerase activity"/>
    <property type="evidence" value="ECO:0007669"/>
    <property type="project" value="UniProtKB-KW"/>
</dbReference>
<evidence type="ECO:0000313" key="1">
    <source>
        <dbReference type="EMBL" id="ANO51156.1"/>
    </source>
</evidence>
<dbReference type="AlphaFoldDB" id="A0A193LFC4"/>
<keyword evidence="1" id="KW-0413">Isomerase</keyword>